<keyword evidence="2" id="KW-1185">Reference proteome</keyword>
<accession>A0A2S9WQV2</accession>
<comment type="caution">
    <text evidence="1">The sequence shown here is derived from an EMBL/GenBank/DDBJ whole genome shotgun (WGS) entry which is preliminary data.</text>
</comment>
<gene>
    <name evidence="1" type="ORF">BST86_01475</name>
</gene>
<dbReference type="RefSeq" id="WP_105981719.1">
    <property type="nucleotide sequence ID" value="NZ_MQUC01000003.1"/>
</dbReference>
<dbReference type="AlphaFoldDB" id="A0A2S9WQV2"/>
<sequence length="244" mass="29197">MGGDEVDISKLKIYDTSMFPKLNREDVKKDHHLYLLNLTLEPYIRYIKFTEEYLDNKAEEYQQKHLNSLNNENDSWIVSDEYASKMHEIDHEFAQRFRESIIVQLFSFIEGSLVGSCEMYYSNKDLEDPSDFHFPEKGGLDYVKSFLKNNAGIELKFINDELDFFCKLRTLRNRIVHHQTTFFTDDKKKINQLKALSKGRFQMQSKDDFMTMYFLYFDNPDFLFEIIENIKSLYLMLGKRGVYY</sequence>
<evidence type="ECO:0000313" key="2">
    <source>
        <dbReference type="Proteomes" id="UP000239532"/>
    </source>
</evidence>
<dbReference type="Proteomes" id="UP000239532">
    <property type="component" value="Unassembled WGS sequence"/>
</dbReference>
<protein>
    <submittedName>
        <fullName evidence="1">Uncharacterized protein</fullName>
    </submittedName>
</protein>
<evidence type="ECO:0000313" key="1">
    <source>
        <dbReference type="EMBL" id="PRP65853.1"/>
    </source>
</evidence>
<reference evidence="1 2" key="1">
    <citation type="submission" date="2016-11" db="EMBL/GenBank/DDBJ databases">
        <title>Trade-off between light-utilization and light-protection in marine flavobacteria.</title>
        <authorList>
            <person name="Kumagai Y."/>
        </authorList>
    </citation>
    <scope>NUCLEOTIDE SEQUENCE [LARGE SCALE GENOMIC DNA]</scope>
    <source>
        <strain evidence="1 2">JCM 17109</strain>
    </source>
</reference>
<dbReference type="OrthoDB" id="1267447at2"/>
<name>A0A2S9WQV2_9FLAO</name>
<proteinExistence type="predicted"/>
<dbReference type="EMBL" id="MQUC01000003">
    <property type="protein sequence ID" value="PRP65853.1"/>
    <property type="molecule type" value="Genomic_DNA"/>
</dbReference>
<organism evidence="1 2">
    <name type="scientific">Nonlabens agnitus</name>
    <dbReference type="NCBI Taxonomy" id="870484"/>
    <lineage>
        <taxon>Bacteria</taxon>
        <taxon>Pseudomonadati</taxon>
        <taxon>Bacteroidota</taxon>
        <taxon>Flavobacteriia</taxon>
        <taxon>Flavobacteriales</taxon>
        <taxon>Flavobacteriaceae</taxon>
        <taxon>Nonlabens</taxon>
    </lineage>
</organism>